<sequence length="352" mass="38379">MRSDDFPLLRPQDLPASTHVLAPAPGSATAAALATALAGPADRTDDQELVVLRAALGVLGFSTGEIAVVTDDPEESAGNRANDAAFRFVRVRGDVSRVLAHSVLQGYVTLLEEALGTGTDLTPEQWRPLRTAMRQLVLLISGDFTPLDERAGPDVVRLPPRPSSYRDNQALQRWIRGHHVFMVLVQGLVISLNGFAHHASAGEIPEAQRMLEVAAVVMRGAAAALRFTGDFPFSEYQRNIRPTLMPPTAPPDMSGLRWRDHEHLIRVLGGTRTLFAQLDPRLEPQRERFLAAFAATYDAHRAVCGHFVGTEQSSVLMAARSPRSAVSTLDHFKKVRSGLVRSREHDTDGATP</sequence>
<organism evidence="1 2">
    <name type="scientific">Streptoalloteichus hindustanus</name>
    <dbReference type="NCBI Taxonomy" id="2017"/>
    <lineage>
        <taxon>Bacteria</taxon>
        <taxon>Bacillati</taxon>
        <taxon>Actinomycetota</taxon>
        <taxon>Actinomycetes</taxon>
        <taxon>Pseudonocardiales</taxon>
        <taxon>Pseudonocardiaceae</taxon>
        <taxon>Streptoalloteichus</taxon>
    </lineage>
</organism>
<accession>A0A1M5LWW4</accession>
<dbReference type="RefSeq" id="WP_073488917.1">
    <property type="nucleotide sequence ID" value="NZ_FQVN01000012.1"/>
</dbReference>
<evidence type="ECO:0000313" key="1">
    <source>
        <dbReference type="EMBL" id="SHG69612.1"/>
    </source>
</evidence>
<dbReference type="AlphaFoldDB" id="A0A1M5LWW4"/>
<protein>
    <submittedName>
        <fullName evidence="1">Uncharacterized protein</fullName>
    </submittedName>
</protein>
<keyword evidence="2" id="KW-1185">Reference proteome</keyword>
<dbReference type="EMBL" id="FQVN01000012">
    <property type="protein sequence ID" value="SHG69612.1"/>
    <property type="molecule type" value="Genomic_DNA"/>
</dbReference>
<dbReference type="OrthoDB" id="2987626at2"/>
<name>A0A1M5LWW4_STRHI</name>
<dbReference type="STRING" id="2017.SAMN05444320_11293"/>
<proteinExistence type="predicted"/>
<evidence type="ECO:0000313" key="2">
    <source>
        <dbReference type="Proteomes" id="UP000184501"/>
    </source>
</evidence>
<dbReference type="Proteomes" id="UP000184501">
    <property type="component" value="Unassembled WGS sequence"/>
</dbReference>
<reference evidence="1 2" key="1">
    <citation type="submission" date="2016-11" db="EMBL/GenBank/DDBJ databases">
        <authorList>
            <person name="Jaros S."/>
            <person name="Januszkiewicz K."/>
            <person name="Wedrychowicz H."/>
        </authorList>
    </citation>
    <scope>NUCLEOTIDE SEQUENCE [LARGE SCALE GENOMIC DNA]</scope>
    <source>
        <strain evidence="1 2">DSM 44523</strain>
    </source>
</reference>
<gene>
    <name evidence="1" type="ORF">SAMN05444320_11293</name>
</gene>